<dbReference type="PATRIC" id="fig|318683.6.peg.3358"/>
<evidence type="ECO:0000256" key="1">
    <source>
        <dbReference type="SAM" id="Coils"/>
    </source>
</evidence>
<keyword evidence="1" id="KW-0175">Coiled coil</keyword>
<feature type="coiled-coil region" evidence="1">
    <location>
        <begin position="362"/>
        <end position="389"/>
    </location>
</feature>
<dbReference type="Proteomes" id="UP000075636">
    <property type="component" value="Unassembled WGS sequence"/>
</dbReference>
<protein>
    <submittedName>
        <fullName evidence="4">Mobilization protein</fullName>
    </submittedName>
</protein>
<sequence length="537" mass="60243">MCVTLLCLGMIGLTPLHPHKDLSSHGMLMLGLRRVCLGLLAIETLLFLGLAASIYMSFGDDVLSNLVKAYGWKWGFRLPVFLIAGIICRLVYHRWLLPKISALLRKMRITQDEDSVSDMKNEIGRYKAKDFDPLSFIRPDKIFIGLNGETGEPEYADMTMWDETNKMVVGATRYGKGVTYQIWAAQAIRRGKTVIYIDPKEDKWMPKVLEQEAKKLGKTFLYVDIADPKAPGNYAPFAHGTPEDRRSRFYEIMGLVERGTDADHYKVTARRYLFNIFTDTSQTGSLPALLNTVQRIHDTDTGNKEEDQARRKSLGTVLARLMEWASYDTLNGKAGFSIEKTLLNPNGAVVYFRGSLDDQIVLAATQTFLIEVRQEIKRLEKQRATHVEVLVDELRYLVSDTVLSALATIVGERATFALAFQNFGDLENPKDKSMNGRAVLQSVRVNCQVKAFFGGSDADTAEWIAKTTGDTNKRAVRMEKTDVNAMGGETWSAQRTFGDVQEFVIPENVVKALPPKVAVMMQPNKLASIVYVSPIKV</sequence>
<dbReference type="Pfam" id="PF12696">
    <property type="entry name" value="TraG-D_C"/>
    <property type="match status" value="1"/>
</dbReference>
<keyword evidence="2" id="KW-0812">Transmembrane</keyword>
<dbReference type="PIRSF" id="PIRSF003273">
    <property type="entry name" value="Mobilization_MobA"/>
    <property type="match status" value="1"/>
</dbReference>
<feature type="domain" description="TraD/TraG TraM recognition site" evidence="3">
    <location>
        <begin position="386"/>
        <end position="490"/>
    </location>
</feature>
<feature type="transmembrane region" description="Helical" evidence="2">
    <location>
        <begin position="78"/>
        <end position="97"/>
    </location>
</feature>
<dbReference type="InterPro" id="IPR032689">
    <property type="entry name" value="TraG-D_C"/>
</dbReference>
<evidence type="ECO:0000313" key="5">
    <source>
        <dbReference type="Proteomes" id="UP000075636"/>
    </source>
</evidence>
<organism evidence="4 5">
    <name type="scientific">Gluconobacter albidus</name>
    <dbReference type="NCBI Taxonomy" id="318683"/>
    <lineage>
        <taxon>Bacteria</taxon>
        <taxon>Pseudomonadati</taxon>
        <taxon>Pseudomonadota</taxon>
        <taxon>Alphaproteobacteria</taxon>
        <taxon>Acetobacterales</taxon>
        <taxon>Acetobacteraceae</taxon>
        <taxon>Gluconobacter</taxon>
    </lineage>
</organism>
<name>A0A149TLM5_9PROT</name>
<reference evidence="4 5" key="1">
    <citation type="submission" date="2015-06" db="EMBL/GenBank/DDBJ databases">
        <title>Improved classification and identification of acetic acid bacteria using matrix-assisted laser desorption/ionization time-of-flight mass spectrometry; Gluconobacter nephelii and Gluconobacter uchimurae are later heterotypic synonyms of Gluconobacter japonicus and Gluconobacter oxydans, respectively.</title>
        <authorList>
            <person name="Li L."/>
            <person name="Cleenwerck I."/>
            <person name="De Vuyst L."/>
            <person name="Vandamme P."/>
        </authorList>
    </citation>
    <scope>NUCLEOTIDE SEQUENCE [LARGE SCALE GENOMIC DNA]</scope>
    <source>
        <strain evidence="4 5">LMG 1768</strain>
    </source>
</reference>
<proteinExistence type="predicted"/>
<keyword evidence="2" id="KW-1133">Transmembrane helix</keyword>
<accession>A0A149TLM5</accession>
<evidence type="ECO:0000259" key="3">
    <source>
        <dbReference type="Pfam" id="PF12696"/>
    </source>
</evidence>
<dbReference type="SUPFAM" id="SSF52540">
    <property type="entry name" value="P-loop containing nucleoside triphosphate hydrolases"/>
    <property type="match status" value="1"/>
</dbReference>
<feature type="transmembrane region" description="Helical" evidence="2">
    <location>
        <begin position="35"/>
        <end position="58"/>
    </location>
</feature>
<dbReference type="InterPro" id="IPR027417">
    <property type="entry name" value="P-loop_NTPase"/>
</dbReference>
<dbReference type="InterPro" id="IPR016387">
    <property type="entry name" value="Mobilization_MobA"/>
</dbReference>
<dbReference type="AlphaFoldDB" id="A0A149TLM5"/>
<dbReference type="EMBL" id="LHZR01000092">
    <property type="protein sequence ID" value="KXV49681.1"/>
    <property type="molecule type" value="Genomic_DNA"/>
</dbReference>
<evidence type="ECO:0000256" key="2">
    <source>
        <dbReference type="SAM" id="Phobius"/>
    </source>
</evidence>
<keyword evidence="2" id="KW-0472">Membrane</keyword>
<comment type="caution">
    <text evidence="4">The sequence shown here is derived from an EMBL/GenBank/DDBJ whole genome shotgun (WGS) entry which is preliminary data.</text>
</comment>
<dbReference type="Gene3D" id="3.40.50.300">
    <property type="entry name" value="P-loop containing nucleotide triphosphate hydrolases"/>
    <property type="match status" value="2"/>
</dbReference>
<dbReference type="OrthoDB" id="6512860at2"/>
<evidence type="ECO:0000313" key="4">
    <source>
        <dbReference type="EMBL" id="KXV49681.1"/>
    </source>
</evidence>
<gene>
    <name evidence="4" type="ORF">AD945_03845</name>
</gene>